<accession>A0ABN2I4J2</accession>
<evidence type="ECO:0000313" key="3">
    <source>
        <dbReference type="Proteomes" id="UP001499947"/>
    </source>
</evidence>
<dbReference type="RefSeq" id="WP_211127933.1">
    <property type="nucleotide sequence ID" value="NZ_BAAALR010000050.1"/>
</dbReference>
<dbReference type="Proteomes" id="UP001499947">
    <property type="component" value="Unassembled WGS sequence"/>
</dbReference>
<gene>
    <name evidence="2" type="ORF">GCM10009680_43470</name>
</gene>
<feature type="compositionally biased region" description="Low complexity" evidence="1">
    <location>
        <begin position="19"/>
        <end position="29"/>
    </location>
</feature>
<sequence>MSTSLDEAPEPGAQPGPAPSGEEPAPAPALVVVGADDAPLCSDGVCPL</sequence>
<proteinExistence type="predicted"/>
<keyword evidence="3" id="KW-1185">Reference proteome</keyword>
<reference evidence="2 3" key="1">
    <citation type="journal article" date="2019" name="Int. J. Syst. Evol. Microbiol.">
        <title>The Global Catalogue of Microorganisms (GCM) 10K type strain sequencing project: providing services to taxonomists for standard genome sequencing and annotation.</title>
        <authorList>
            <consortium name="The Broad Institute Genomics Platform"/>
            <consortium name="The Broad Institute Genome Sequencing Center for Infectious Disease"/>
            <person name="Wu L."/>
            <person name="Ma J."/>
        </authorList>
    </citation>
    <scope>NUCLEOTIDE SEQUENCE [LARGE SCALE GENOMIC DNA]</scope>
    <source>
        <strain evidence="2 3">JCM 13244</strain>
    </source>
</reference>
<evidence type="ECO:0000256" key="1">
    <source>
        <dbReference type="SAM" id="MobiDB-lite"/>
    </source>
</evidence>
<name>A0ABN2I4J2_9ACTN</name>
<dbReference type="EMBL" id="BAAALR010000050">
    <property type="protein sequence ID" value="GAA1698540.1"/>
    <property type="molecule type" value="Genomic_DNA"/>
</dbReference>
<evidence type="ECO:0000313" key="2">
    <source>
        <dbReference type="EMBL" id="GAA1698540.1"/>
    </source>
</evidence>
<organism evidence="2 3">
    <name type="scientific">Streptomyces yatensis</name>
    <dbReference type="NCBI Taxonomy" id="155177"/>
    <lineage>
        <taxon>Bacteria</taxon>
        <taxon>Bacillati</taxon>
        <taxon>Actinomycetota</taxon>
        <taxon>Actinomycetes</taxon>
        <taxon>Kitasatosporales</taxon>
        <taxon>Streptomycetaceae</taxon>
        <taxon>Streptomyces</taxon>
        <taxon>Streptomyces violaceusniger group</taxon>
    </lineage>
</organism>
<comment type="caution">
    <text evidence="2">The sequence shown here is derived from an EMBL/GenBank/DDBJ whole genome shotgun (WGS) entry which is preliminary data.</text>
</comment>
<feature type="region of interest" description="Disordered" evidence="1">
    <location>
        <begin position="1"/>
        <end position="29"/>
    </location>
</feature>
<protein>
    <submittedName>
        <fullName evidence="2">Uncharacterized protein</fullName>
    </submittedName>
</protein>